<keyword evidence="5" id="KW-0804">Transcription</keyword>
<feature type="region of interest" description="Disordered" evidence="6">
    <location>
        <begin position="1"/>
        <end position="31"/>
    </location>
</feature>
<dbReference type="Gene3D" id="1.10.10.10">
    <property type="entry name" value="Winged helix-like DNA-binding domain superfamily/Winged helix DNA-binding domain"/>
    <property type="match status" value="2"/>
</dbReference>
<dbReference type="InterPro" id="IPR000943">
    <property type="entry name" value="RNA_pol_sigma70"/>
</dbReference>
<sequence length="460" mass="51670">MAITICSSSSHSPTLPTVPLPSSLSSKSSLKPINTCHQPLPTSRTFSKLTSSNLASDDNLTLNVTAAEAMELASATSQVARDAMATACELENELEREWRSGLGVRRKKRRRRRKVSLETGMGNYGGECKQVLSRPGKSGRYLTRKEEADKTDPLKLEYAPVGPTCLLNNVKFVPNQQEEARVEAVRKRILQTSEHEPTSSQWAEAAGMSSSSLDWILCNGRESRERINRCYRRLVVSVAASYQGKGLSLQDLIQEGSMGLLRGAKKFDPDRGYKLSTYVYWWIRQAVTKAIADKSRTIRLPGSICELVPRIAEANSSLTKRFRRPPSHDEIAEAVDMNIATVRLVCQRTRPLISLDEVVTNRGGMRLQEIIQGPNDMTPELIVKKQQMKQELEKTVNLLCGREAHILRLHYGLDGETPRSYEEIGKLLKLSRERVRQINRTAVSKLQQSSLIDNLRVYMF</sequence>
<dbReference type="AlphaFoldDB" id="A0AA88RNS1"/>
<dbReference type="EMBL" id="JAVXUO010001396">
    <property type="protein sequence ID" value="KAK2982676.1"/>
    <property type="molecule type" value="Genomic_DNA"/>
</dbReference>
<feature type="domain" description="RNA polymerase sigma-70" evidence="7">
    <location>
        <begin position="251"/>
        <end position="264"/>
    </location>
</feature>
<dbReference type="GO" id="GO:0016987">
    <property type="term" value="F:sigma factor activity"/>
    <property type="evidence" value="ECO:0007669"/>
    <property type="project" value="UniProtKB-KW"/>
</dbReference>
<accession>A0AA88RNS1</accession>
<evidence type="ECO:0000313" key="9">
    <source>
        <dbReference type="Proteomes" id="UP001187471"/>
    </source>
</evidence>
<evidence type="ECO:0000256" key="6">
    <source>
        <dbReference type="SAM" id="MobiDB-lite"/>
    </source>
</evidence>
<proteinExistence type="inferred from homology"/>
<evidence type="ECO:0000256" key="1">
    <source>
        <dbReference type="ARBA" id="ARBA00007788"/>
    </source>
</evidence>
<dbReference type="InterPro" id="IPR014284">
    <property type="entry name" value="RNA_pol_sigma-70_dom"/>
</dbReference>
<dbReference type="InterPro" id="IPR036388">
    <property type="entry name" value="WH-like_DNA-bd_sf"/>
</dbReference>
<dbReference type="InterPro" id="IPR013325">
    <property type="entry name" value="RNA_pol_sigma_r2"/>
</dbReference>
<dbReference type="InterPro" id="IPR050239">
    <property type="entry name" value="Sigma-70_RNA_pol_init_factors"/>
</dbReference>
<dbReference type="GO" id="GO:0003677">
    <property type="term" value="F:DNA binding"/>
    <property type="evidence" value="ECO:0007669"/>
    <property type="project" value="UniProtKB-KW"/>
</dbReference>
<keyword evidence="2" id="KW-0805">Transcription regulation</keyword>
<evidence type="ECO:0000256" key="4">
    <source>
        <dbReference type="ARBA" id="ARBA00023125"/>
    </source>
</evidence>
<evidence type="ECO:0000313" key="8">
    <source>
        <dbReference type="EMBL" id="KAK2982676.1"/>
    </source>
</evidence>
<dbReference type="InterPro" id="IPR007627">
    <property type="entry name" value="RNA_pol_sigma70_r2"/>
</dbReference>
<evidence type="ECO:0000256" key="3">
    <source>
        <dbReference type="ARBA" id="ARBA00023082"/>
    </source>
</evidence>
<dbReference type="NCBIfam" id="TIGR02937">
    <property type="entry name" value="sigma70-ECF"/>
    <property type="match status" value="1"/>
</dbReference>
<dbReference type="Proteomes" id="UP001187471">
    <property type="component" value="Unassembled WGS sequence"/>
</dbReference>
<dbReference type="CDD" id="cd06171">
    <property type="entry name" value="Sigma70_r4"/>
    <property type="match status" value="1"/>
</dbReference>
<keyword evidence="9" id="KW-1185">Reference proteome</keyword>
<dbReference type="Pfam" id="PF04542">
    <property type="entry name" value="Sigma70_r2"/>
    <property type="match status" value="1"/>
</dbReference>
<dbReference type="GO" id="GO:0071482">
    <property type="term" value="P:cellular response to light stimulus"/>
    <property type="evidence" value="ECO:0007669"/>
    <property type="project" value="UniProtKB-ARBA"/>
</dbReference>
<organism evidence="8 9">
    <name type="scientific">Escallonia rubra</name>
    <dbReference type="NCBI Taxonomy" id="112253"/>
    <lineage>
        <taxon>Eukaryota</taxon>
        <taxon>Viridiplantae</taxon>
        <taxon>Streptophyta</taxon>
        <taxon>Embryophyta</taxon>
        <taxon>Tracheophyta</taxon>
        <taxon>Spermatophyta</taxon>
        <taxon>Magnoliopsida</taxon>
        <taxon>eudicotyledons</taxon>
        <taxon>Gunneridae</taxon>
        <taxon>Pentapetalae</taxon>
        <taxon>asterids</taxon>
        <taxon>campanulids</taxon>
        <taxon>Escalloniales</taxon>
        <taxon>Escalloniaceae</taxon>
        <taxon>Escallonia</taxon>
    </lineage>
</organism>
<dbReference type="Pfam" id="PF04539">
    <property type="entry name" value="Sigma70_r3"/>
    <property type="match status" value="1"/>
</dbReference>
<evidence type="ECO:0000256" key="2">
    <source>
        <dbReference type="ARBA" id="ARBA00023015"/>
    </source>
</evidence>
<dbReference type="InterPro" id="IPR007624">
    <property type="entry name" value="RNA_pol_sigma70_r3"/>
</dbReference>
<dbReference type="SUPFAM" id="SSF88946">
    <property type="entry name" value="Sigma2 domain of RNA polymerase sigma factors"/>
    <property type="match status" value="1"/>
</dbReference>
<dbReference type="PROSITE" id="PS00715">
    <property type="entry name" value="SIGMA70_1"/>
    <property type="match status" value="1"/>
</dbReference>
<dbReference type="PANTHER" id="PTHR30603">
    <property type="entry name" value="RNA POLYMERASE SIGMA FACTOR RPO"/>
    <property type="match status" value="1"/>
</dbReference>
<dbReference type="GO" id="GO:0006352">
    <property type="term" value="P:DNA-templated transcription initiation"/>
    <property type="evidence" value="ECO:0007669"/>
    <property type="project" value="InterPro"/>
</dbReference>
<dbReference type="Gene3D" id="1.10.601.10">
    <property type="entry name" value="RNA Polymerase Primary Sigma Factor"/>
    <property type="match status" value="1"/>
</dbReference>
<feature type="compositionally biased region" description="Low complexity" evidence="6">
    <location>
        <begin position="7"/>
        <end position="31"/>
    </location>
</feature>
<dbReference type="InterPro" id="IPR007630">
    <property type="entry name" value="RNA_pol_sigma70_r4"/>
</dbReference>
<dbReference type="PANTHER" id="PTHR30603:SF47">
    <property type="entry name" value="RNA POLYMERASE SIGMA FACTOR SIGD, CHLOROPLASTIC"/>
    <property type="match status" value="1"/>
</dbReference>
<evidence type="ECO:0000259" key="7">
    <source>
        <dbReference type="PROSITE" id="PS00715"/>
    </source>
</evidence>
<evidence type="ECO:0000256" key="5">
    <source>
        <dbReference type="ARBA" id="ARBA00023163"/>
    </source>
</evidence>
<dbReference type="InterPro" id="IPR013324">
    <property type="entry name" value="RNA_pol_sigma_r3/r4-like"/>
</dbReference>
<gene>
    <name evidence="8" type="ORF">RJ640_027664</name>
</gene>
<dbReference type="Pfam" id="PF04545">
    <property type="entry name" value="Sigma70_r4"/>
    <property type="match status" value="1"/>
</dbReference>
<comment type="caution">
    <text evidence="8">The sequence shown here is derived from an EMBL/GenBank/DDBJ whole genome shotgun (WGS) entry which is preliminary data.</text>
</comment>
<reference evidence="8" key="1">
    <citation type="submission" date="2022-12" db="EMBL/GenBank/DDBJ databases">
        <title>Draft genome assemblies for two species of Escallonia (Escalloniales).</title>
        <authorList>
            <person name="Chanderbali A."/>
            <person name="Dervinis C."/>
            <person name="Anghel I."/>
            <person name="Soltis D."/>
            <person name="Soltis P."/>
            <person name="Zapata F."/>
        </authorList>
    </citation>
    <scope>NUCLEOTIDE SEQUENCE</scope>
    <source>
        <strain evidence="8">UCBG92.1500</strain>
        <tissue evidence="8">Leaf</tissue>
    </source>
</reference>
<keyword evidence="3" id="KW-0731">Sigma factor</keyword>
<name>A0AA88RNS1_9ASTE</name>
<dbReference type="SUPFAM" id="SSF88659">
    <property type="entry name" value="Sigma3 and sigma4 domains of RNA polymerase sigma factors"/>
    <property type="match status" value="2"/>
</dbReference>
<keyword evidence="4" id="KW-0238">DNA-binding</keyword>
<dbReference type="PRINTS" id="PR00046">
    <property type="entry name" value="SIGMA70FCT"/>
</dbReference>
<comment type="similarity">
    <text evidence="1">Belongs to the sigma-70 factor family.</text>
</comment>
<protein>
    <recommendedName>
        <fullName evidence="7">RNA polymerase sigma-70 domain-containing protein</fullName>
    </recommendedName>
</protein>